<organism evidence="7 8">
    <name type="scientific">Streptomyces puniciscabiei</name>
    <dbReference type="NCBI Taxonomy" id="164348"/>
    <lineage>
        <taxon>Bacteria</taxon>
        <taxon>Bacillati</taxon>
        <taxon>Actinomycetota</taxon>
        <taxon>Actinomycetes</taxon>
        <taxon>Kitasatosporales</taxon>
        <taxon>Streptomycetaceae</taxon>
        <taxon>Streptomyces</taxon>
    </lineage>
</organism>
<dbReference type="OrthoDB" id="570545at2"/>
<dbReference type="GO" id="GO:0016757">
    <property type="term" value="F:glycosyltransferase activity"/>
    <property type="evidence" value="ECO:0007669"/>
    <property type="project" value="UniProtKB-KW"/>
</dbReference>
<dbReference type="AlphaFoldDB" id="A0A542UDL4"/>
<dbReference type="Proteomes" id="UP000318103">
    <property type="component" value="Unassembled WGS sequence"/>
</dbReference>
<evidence type="ECO:0000256" key="1">
    <source>
        <dbReference type="ARBA" id="ARBA00021292"/>
    </source>
</evidence>
<protein>
    <recommendedName>
        <fullName evidence="1">D-inositol 3-phosphate glycosyltransferase</fullName>
    </recommendedName>
</protein>
<evidence type="ECO:0000256" key="2">
    <source>
        <dbReference type="ARBA" id="ARBA00022676"/>
    </source>
</evidence>
<evidence type="ECO:0000256" key="4">
    <source>
        <dbReference type="SAM" id="MobiDB-lite"/>
    </source>
</evidence>
<dbReference type="InterPro" id="IPR028098">
    <property type="entry name" value="Glyco_trans_4-like_N"/>
</dbReference>
<comment type="caution">
    <text evidence="7">The sequence shown here is derived from an EMBL/GenBank/DDBJ whole genome shotgun (WGS) entry which is preliminary data.</text>
</comment>
<proteinExistence type="predicted"/>
<evidence type="ECO:0000313" key="7">
    <source>
        <dbReference type="EMBL" id="TQK97151.1"/>
    </source>
</evidence>
<feature type="region of interest" description="Disordered" evidence="4">
    <location>
        <begin position="399"/>
        <end position="423"/>
    </location>
</feature>
<sequence length="682" mass="74155">MKISFLIHNVYGLGGTNRTTINLATALAERHEVEIVSVFQSIDTPLFSMDPRIKLTSLIDTREVPEKDRSVPARVFPAAEARYHQYSTVTDERAAAHFRRNSPDVLIGTRPGLNVYVARFGGDRTLRIGQEHITLASHSEALRSDLKKAYARLNAFVTVSEADAANYRSDMPVPGLPIVSIPNSVPAPSVSPADPAAKTIVAAGRLAVIKRYDLLVQAFAKVAAKHPDWRLRIYGDGGQRGKLRSLINDLGLYDQVHLMGLASPIEAEWVKGSIAAVTSDSESFGMTIVEAMRCGVPVVSTDCPLGPREIIRDGEDGLLVRPGDVDSIAEGLLRLIDDEGARAAMGAAARRNAERFDPAAIAVRYEELFRELGAGRSAAALARTTSLWGRLLRTRAGRAAETQAAASQPSASSAPAPMSGSVQAEADGSLRVVTAPTAPVDRGEVLLIRRGGEDRTTLRVPLVRDDSGRLSAPVERTLPLGNAVWDLWIAPAKGPRKRLRSELLDLRGLMDFRPEPRLSPVRALLPYTTVDGFIALSTREADVHAEVQGIDIDGGEIGVTVRLFGTDADVEGVELRHRGRADAPVLEPSWHRDGDGLLHARVSCADVARHHHDEQDLWDLSVRVAGRARPVRVGGWFGDVKDRKKVYVYPVTVFEDTPRGRARVRPYYTVDNGLSVNAVDLP</sequence>
<reference evidence="7 8" key="1">
    <citation type="submission" date="2019-06" db="EMBL/GenBank/DDBJ databases">
        <title>Sequencing the genomes of 1000 actinobacteria strains.</title>
        <authorList>
            <person name="Klenk H.-P."/>
        </authorList>
    </citation>
    <scope>NUCLEOTIDE SEQUENCE [LARGE SCALE GENOMIC DNA]</scope>
    <source>
        <strain evidence="7 8">DSM 41929</strain>
    </source>
</reference>
<dbReference type="Pfam" id="PF00534">
    <property type="entry name" value="Glycos_transf_1"/>
    <property type="match status" value="1"/>
</dbReference>
<keyword evidence="8" id="KW-1185">Reference proteome</keyword>
<gene>
    <name evidence="7" type="ORF">FB563_2107</name>
</gene>
<dbReference type="RefSeq" id="WP_055706465.1">
    <property type="nucleotide sequence ID" value="NZ_JBPJFI010000001.1"/>
</dbReference>
<feature type="domain" description="Glycosyltransferase subfamily 4-like N-terminal" evidence="6">
    <location>
        <begin position="14"/>
        <end position="185"/>
    </location>
</feature>
<keyword evidence="2" id="KW-0328">Glycosyltransferase</keyword>
<name>A0A542UDL4_9ACTN</name>
<keyword evidence="3 7" id="KW-0808">Transferase</keyword>
<accession>A0A542UDL4</accession>
<evidence type="ECO:0000259" key="5">
    <source>
        <dbReference type="Pfam" id="PF00534"/>
    </source>
</evidence>
<evidence type="ECO:0000256" key="3">
    <source>
        <dbReference type="ARBA" id="ARBA00022679"/>
    </source>
</evidence>
<dbReference type="EMBL" id="VFNX01000001">
    <property type="protein sequence ID" value="TQK97151.1"/>
    <property type="molecule type" value="Genomic_DNA"/>
</dbReference>
<dbReference type="CDD" id="cd03820">
    <property type="entry name" value="GT4_AmsD-like"/>
    <property type="match status" value="1"/>
</dbReference>
<feature type="compositionally biased region" description="Low complexity" evidence="4">
    <location>
        <begin position="399"/>
        <end position="421"/>
    </location>
</feature>
<feature type="domain" description="Glycosyl transferase family 1" evidence="5">
    <location>
        <begin position="195"/>
        <end position="351"/>
    </location>
</feature>
<dbReference type="SUPFAM" id="SSF53756">
    <property type="entry name" value="UDP-Glycosyltransferase/glycogen phosphorylase"/>
    <property type="match status" value="1"/>
</dbReference>
<dbReference type="PANTHER" id="PTHR12526">
    <property type="entry name" value="GLYCOSYLTRANSFERASE"/>
    <property type="match status" value="1"/>
</dbReference>
<dbReference type="InterPro" id="IPR001296">
    <property type="entry name" value="Glyco_trans_1"/>
</dbReference>
<dbReference type="Gene3D" id="3.40.50.2000">
    <property type="entry name" value="Glycogen Phosphorylase B"/>
    <property type="match status" value="2"/>
</dbReference>
<evidence type="ECO:0000259" key="6">
    <source>
        <dbReference type="Pfam" id="PF13439"/>
    </source>
</evidence>
<dbReference type="PANTHER" id="PTHR12526:SF627">
    <property type="entry name" value="D-RHAMNOSYLTRANSFERASE WBPZ"/>
    <property type="match status" value="1"/>
</dbReference>
<dbReference type="Pfam" id="PF13439">
    <property type="entry name" value="Glyco_transf_4"/>
    <property type="match status" value="1"/>
</dbReference>
<evidence type="ECO:0000313" key="8">
    <source>
        <dbReference type="Proteomes" id="UP000318103"/>
    </source>
</evidence>